<dbReference type="EMBL" id="QJNS01000031">
    <property type="protein sequence ID" value="RYO92151.1"/>
    <property type="molecule type" value="Genomic_DNA"/>
</dbReference>
<comment type="caution">
    <text evidence="1">The sequence shown here is derived from an EMBL/GenBank/DDBJ whole genome shotgun (WGS) entry which is preliminary data.</text>
</comment>
<keyword evidence="2" id="KW-1185">Reference proteome</keyword>
<proteinExistence type="predicted"/>
<sequence length="302" mass="33977">MPRIKVTVTIKRPKQPRFGKPCAKEATLTRRGGRSAKAPQSQVLQQYLEVYYSLSFAIRVVADRSLTMQSDTTNPTGRISPGRIIPWDNFAIRQEKIWDQFLIGLINPIISQIGQHFELADKTYGDLSLRASLGFRGFITFENHMNLGNTVDAVSESFEHMSIGGDDGVKVTTPAPRQSGLVVRYQTERGKGKLADQFYKTSDIRNISALAIEDKTPHKLTRDEIISGLASKPQPECDVINKDSEDFMLAAAVISQRFYDQIFRSLLHGRIDEALVLFRIFMHYLTSARPFGHGLAAEVLWC</sequence>
<accession>A0ABY0HFD9</accession>
<name>A0ABY0HFD9_9PEZI</name>
<dbReference type="Proteomes" id="UP000294003">
    <property type="component" value="Unassembled WGS sequence"/>
</dbReference>
<gene>
    <name evidence="1" type="ORF">DL762_001809</name>
</gene>
<organism evidence="1 2">
    <name type="scientific">Monosporascus cannonballus</name>
    <dbReference type="NCBI Taxonomy" id="155416"/>
    <lineage>
        <taxon>Eukaryota</taxon>
        <taxon>Fungi</taxon>
        <taxon>Dikarya</taxon>
        <taxon>Ascomycota</taxon>
        <taxon>Pezizomycotina</taxon>
        <taxon>Sordariomycetes</taxon>
        <taxon>Xylariomycetidae</taxon>
        <taxon>Xylariales</taxon>
        <taxon>Xylariales incertae sedis</taxon>
        <taxon>Monosporascus</taxon>
    </lineage>
</organism>
<evidence type="ECO:0000313" key="2">
    <source>
        <dbReference type="Proteomes" id="UP000294003"/>
    </source>
</evidence>
<evidence type="ECO:0000313" key="1">
    <source>
        <dbReference type="EMBL" id="RYO92151.1"/>
    </source>
</evidence>
<protein>
    <submittedName>
        <fullName evidence="1">Uncharacterized protein</fullName>
    </submittedName>
</protein>
<reference evidence="1 2" key="1">
    <citation type="submission" date="2018-06" db="EMBL/GenBank/DDBJ databases">
        <title>Complete Genomes of Monosporascus.</title>
        <authorList>
            <person name="Robinson A.J."/>
            <person name="Natvig D.O."/>
        </authorList>
    </citation>
    <scope>NUCLEOTIDE SEQUENCE [LARGE SCALE GENOMIC DNA]</scope>
    <source>
        <strain evidence="1 2">CBS 609.92</strain>
    </source>
</reference>